<keyword evidence="4" id="KW-0808">Transferase</keyword>
<reference evidence="7 8" key="1">
    <citation type="submission" date="2017-06" db="EMBL/GenBank/DDBJ databases">
        <title>Draft genome sequence of Fusobacterium nucleatum subsp. polymorphum KCOM 1274 (=ChDC F309).</title>
        <authorList>
            <person name="Kook J.-K."/>
            <person name="Park S.-N."/>
            <person name="Lim Y.K."/>
            <person name="Roh H."/>
        </authorList>
    </citation>
    <scope>NUCLEOTIDE SEQUENCE [LARGE SCALE GENOMIC DNA]</scope>
    <source>
        <strain evidence="8">KCOM 1274 (ChDC F309)</strain>
    </source>
</reference>
<accession>A0A2C6C641</accession>
<dbReference type="EMBL" id="NIRO01000011">
    <property type="protein sequence ID" value="PHI11893.1"/>
    <property type="molecule type" value="Genomic_DNA"/>
</dbReference>
<dbReference type="InterPro" id="IPR050519">
    <property type="entry name" value="Glycosyltransf_28_UgtP"/>
</dbReference>
<dbReference type="GO" id="GO:0016758">
    <property type="term" value="F:hexosyltransferase activity"/>
    <property type="evidence" value="ECO:0007669"/>
    <property type="project" value="InterPro"/>
</dbReference>
<dbReference type="GO" id="GO:0009247">
    <property type="term" value="P:glycolipid biosynthetic process"/>
    <property type="evidence" value="ECO:0007669"/>
    <property type="project" value="InterPro"/>
</dbReference>
<dbReference type="Pfam" id="PF04101">
    <property type="entry name" value="Glyco_tran_28_C"/>
    <property type="match status" value="1"/>
</dbReference>
<keyword evidence="3" id="KW-0328">Glycosyltransferase</keyword>
<dbReference type="Gene3D" id="3.40.50.2000">
    <property type="entry name" value="Glycogen Phosphorylase B"/>
    <property type="match status" value="2"/>
</dbReference>
<dbReference type="GO" id="GO:0016020">
    <property type="term" value="C:membrane"/>
    <property type="evidence" value="ECO:0007669"/>
    <property type="project" value="UniProtKB-SubCell"/>
</dbReference>
<comment type="similarity">
    <text evidence="2">Belongs to the glycosyltransferase 28 family.</text>
</comment>
<organism evidence="7 8">
    <name type="scientific">Fusobacterium nucleatum subsp. polymorphum</name>
    <name type="common">Fusobacterium polymorphum</name>
    <dbReference type="NCBI Taxonomy" id="76857"/>
    <lineage>
        <taxon>Bacteria</taxon>
        <taxon>Fusobacteriati</taxon>
        <taxon>Fusobacteriota</taxon>
        <taxon>Fusobacteriia</taxon>
        <taxon>Fusobacteriales</taxon>
        <taxon>Fusobacteriaceae</taxon>
        <taxon>Fusobacterium</taxon>
    </lineage>
</organism>
<name>A0A2C6C641_FUSNP</name>
<feature type="domain" description="Glycosyl transferase family 28 C-terminal" evidence="5">
    <location>
        <begin position="204"/>
        <end position="300"/>
    </location>
</feature>
<dbReference type="PANTHER" id="PTHR43025">
    <property type="entry name" value="MONOGALACTOSYLDIACYLGLYCEROL SYNTHASE"/>
    <property type="match status" value="1"/>
</dbReference>
<evidence type="ECO:0000256" key="1">
    <source>
        <dbReference type="ARBA" id="ARBA00004370"/>
    </source>
</evidence>
<dbReference type="InterPro" id="IPR009695">
    <property type="entry name" value="Diacylglyc_glucosyltr_N"/>
</dbReference>
<protein>
    <recommendedName>
        <fullName evidence="9">Glycosyl transferase family 28 C-terminal domain-containing protein</fullName>
    </recommendedName>
</protein>
<dbReference type="RefSeq" id="WP_098997612.1">
    <property type="nucleotide sequence ID" value="NZ_CP077153.1"/>
</dbReference>
<evidence type="ECO:0000313" key="8">
    <source>
        <dbReference type="Proteomes" id="UP000224507"/>
    </source>
</evidence>
<dbReference type="PANTHER" id="PTHR43025:SF3">
    <property type="entry name" value="MONOGALACTOSYLDIACYLGLYCEROL SYNTHASE 1, CHLOROPLASTIC"/>
    <property type="match status" value="1"/>
</dbReference>
<evidence type="ECO:0000256" key="2">
    <source>
        <dbReference type="ARBA" id="ARBA00006962"/>
    </source>
</evidence>
<dbReference type="InterPro" id="IPR007235">
    <property type="entry name" value="Glyco_trans_28_C"/>
</dbReference>
<dbReference type="Proteomes" id="UP000224507">
    <property type="component" value="Unassembled WGS sequence"/>
</dbReference>
<proteinExistence type="inferred from homology"/>
<evidence type="ECO:0000259" key="5">
    <source>
        <dbReference type="Pfam" id="PF04101"/>
    </source>
</evidence>
<comment type="caution">
    <text evidence="7">The sequence shown here is derived from an EMBL/GenBank/DDBJ whole genome shotgun (WGS) entry which is preliminary data.</text>
</comment>
<evidence type="ECO:0000256" key="3">
    <source>
        <dbReference type="ARBA" id="ARBA00022676"/>
    </source>
</evidence>
<evidence type="ECO:0000259" key="6">
    <source>
        <dbReference type="Pfam" id="PF06925"/>
    </source>
</evidence>
<evidence type="ECO:0000313" key="7">
    <source>
        <dbReference type="EMBL" id="PHI11893.1"/>
    </source>
</evidence>
<dbReference type="SUPFAM" id="SSF53756">
    <property type="entry name" value="UDP-Glycosyltransferase/glycogen phosphorylase"/>
    <property type="match status" value="1"/>
</dbReference>
<evidence type="ECO:0000256" key="4">
    <source>
        <dbReference type="ARBA" id="ARBA00022679"/>
    </source>
</evidence>
<sequence>MKIAIISAKTGNGHIMVMHSLEQCLKQFGYEVSIFPTFYEDLMPSNKIMSDFYNFLTINSIELCCKLSELSYITRPDLTEDFYKGVKDSIIEFLEENKFDIIISTIHTVNHAFLRILEEKKLKKQILYFIVVTDPYNPISIGFDCKGADYYFVHTQIVKNYLLKKGILENKIDVVGYPINEKFKKFIPDVSIFKKFEIDQYKKTVFINSGSQGSYLYFDILKKIIDSNFKCQIIFVCGKNKILFKQVSQYIQKNNLESFIKVYGFIDFIPEVLYVSDFVISKAGANTIFECLYTQTPIIVDATHGLLFQEQGIKEFLELYDVGAIANNIDEMILIFKNFMNNEILEEKKANISQLKISDGKEEIINKILSIYNNRRKYEHSI</sequence>
<comment type="subcellular location">
    <subcellularLocation>
        <location evidence="1">Membrane</location>
    </subcellularLocation>
</comment>
<dbReference type="AlphaFoldDB" id="A0A2C6C641"/>
<evidence type="ECO:0008006" key="9">
    <source>
        <dbReference type="Google" id="ProtNLM"/>
    </source>
</evidence>
<dbReference type="Pfam" id="PF06925">
    <property type="entry name" value="MGDG_synth"/>
    <property type="match status" value="1"/>
</dbReference>
<feature type="domain" description="Diacylglycerol glucosyltransferase N-terminal" evidence="6">
    <location>
        <begin position="14"/>
        <end position="179"/>
    </location>
</feature>
<gene>
    <name evidence="7" type="ORF">CBG56_08735</name>
</gene>